<dbReference type="Pfam" id="PF00169">
    <property type="entry name" value="PH"/>
    <property type="match status" value="1"/>
</dbReference>
<feature type="region of interest" description="Disordered" evidence="1">
    <location>
        <begin position="257"/>
        <end position="282"/>
    </location>
</feature>
<dbReference type="SMART" id="SM00233">
    <property type="entry name" value="PH"/>
    <property type="match status" value="1"/>
</dbReference>
<organism evidence="3 4">
    <name type="scientific">Triparma columacea</name>
    <dbReference type="NCBI Taxonomy" id="722753"/>
    <lineage>
        <taxon>Eukaryota</taxon>
        <taxon>Sar</taxon>
        <taxon>Stramenopiles</taxon>
        <taxon>Ochrophyta</taxon>
        <taxon>Bolidophyceae</taxon>
        <taxon>Parmales</taxon>
        <taxon>Triparmaceae</taxon>
        <taxon>Triparma</taxon>
    </lineage>
</organism>
<dbReference type="AlphaFoldDB" id="A0A9W7LFC5"/>
<dbReference type="Proteomes" id="UP001165065">
    <property type="component" value="Unassembled WGS sequence"/>
</dbReference>
<gene>
    <name evidence="3" type="ORF">TrCOL_g13351</name>
</gene>
<name>A0A9W7LFC5_9STRA</name>
<evidence type="ECO:0000256" key="1">
    <source>
        <dbReference type="SAM" id="MobiDB-lite"/>
    </source>
</evidence>
<accession>A0A9W7LFC5</accession>
<dbReference type="InterPro" id="IPR001849">
    <property type="entry name" value="PH_domain"/>
</dbReference>
<sequence length="282" mass="32176">MAGEDMTRIRPFVDDSDPQFLLQGTLEKEAVSPLSLLGPSYKRRFFRLTSTELIYYTSVQKSSWGYLPLDERGRVPFRLITSVIENIEGGKNTEFEVWVTNAENSRYPGRNHKRRDESYARVYKFRAMDEEVKEAWLDVIRRVRSGEYMDVSLGVGVKQITIDEGEESKSQGPTDLHYKTNLGRLLAFGDDWDTLSLMSESSMLAFKAAKLREACETTAKYTVKKGRKVKGGKEKNGINNMEDRRHMSVFTQQQTVKDVKGEGEGGRENKVEQPKNCGCEIS</sequence>
<keyword evidence="4" id="KW-1185">Reference proteome</keyword>
<evidence type="ECO:0000259" key="2">
    <source>
        <dbReference type="PROSITE" id="PS50003"/>
    </source>
</evidence>
<feature type="domain" description="PH" evidence="2">
    <location>
        <begin position="19"/>
        <end position="145"/>
    </location>
</feature>
<comment type="caution">
    <text evidence="3">The sequence shown here is derived from an EMBL/GenBank/DDBJ whole genome shotgun (WGS) entry which is preliminary data.</text>
</comment>
<dbReference type="PROSITE" id="PS50003">
    <property type="entry name" value="PH_DOMAIN"/>
    <property type="match status" value="1"/>
</dbReference>
<dbReference type="SUPFAM" id="SSF50729">
    <property type="entry name" value="PH domain-like"/>
    <property type="match status" value="1"/>
</dbReference>
<dbReference type="Gene3D" id="2.30.29.30">
    <property type="entry name" value="Pleckstrin-homology domain (PH domain)/Phosphotyrosine-binding domain (PTB)"/>
    <property type="match status" value="1"/>
</dbReference>
<proteinExistence type="predicted"/>
<dbReference type="CDD" id="cd00821">
    <property type="entry name" value="PH"/>
    <property type="match status" value="1"/>
</dbReference>
<dbReference type="EMBL" id="BRYA01000450">
    <property type="protein sequence ID" value="GMI48970.1"/>
    <property type="molecule type" value="Genomic_DNA"/>
</dbReference>
<reference evidence="4" key="1">
    <citation type="journal article" date="2023" name="Commun. Biol.">
        <title>Genome analysis of Parmales, the sister group of diatoms, reveals the evolutionary specialization of diatoms from phago-mixotrophs to photoautotrophs.</title>
        <authorList>
            <person name="Ban H."/>
            <person name="Sato S."/>
            <person name="Yoshikawa S."/>
            <person name="Yamada K."/>
            <person name="Nakamura Y."/>
            <person name="Ichinomiya M."/>
            <person name="Sato N."/>
            <person name="Blanc-Mathieu R."/>
            <person name="Endo H."/>
            <person name="Kuwata A."/>
            <person name="Ogata H."/>
        </authorList>
    </citation>
    <scope>NUCLEOTIDE SEQUENCE [LARGE SCALE GENOMIC DNA]</scope>
</reference>
<evidence type="ECO:0000313" key="4">
    <source>
        <dbReference type="Proteomes" id="UP001165065"/>
    </source>
</evidence>
<protein>
    <recommendedName>
        <fullName evidence="2">PH domain-containing protein</fullName>
    </recommendedName>
</protein>
<dbReference type="OrthoDB" id="196177at2759"/>
<evidence type="ECO:0000313" key="3">
    <source>
        <dbReference type="EMBL" id="GMI48970.1"/>
    </source>
</evidence>
<feature type="compositionally biased region" description="Basic and acidic residues" evidence="1">
    <location>
        <begin position="257"/>
        <end position="273"/>
    </location>
</feature>
<dbReference type="InterPro" id="IPR011993">
    <property type="entry name" value="PH-like_dom_sf"/>
</dbReference>